<keyword evidence="3" id="KW-1185">Reference proteome</keyword>
<dbReference type="NCBIfam" id="TIGR00778">
    <property type="entry name" value="ahpD_dom"/>
    <property type="match status" value="1"/>
</dbReference>
<dbReference type="RefSeq" id="WP_251489124.1">
    <property type="nucleotide sequence ID" value="NZ_CAJSLV010000049.1"/>
</dbReference>
<dbReference type="PANTHER" id="PTHR34846:SF10">
    <property type="entry name" value="CYTOPLASMIC PROTEIN"/>
    <property type="match status" value="1"/>
</dbReference>
<dbReference type="GO" id="GO:0051920">
    <property type="term" value="F:peroxiredoxin activity"/>
    <property type="evidence" value="ECO:0007669"/>
    <property type="project" value="InterPro"/>
</dbReference>
<dbReference type="Gene3D" id="1.20.1290.10">
    <property type="entry name" value="AhpD-like"/>
    <property type="match status" value="1"/>
</dbReference>
<reference evidence="2" key="1">
    <citation type="submission" date="2021-05" db="EMBL/GenBank/DDBJ databases">
        <authorList>
            <person name="Arsene-Ploetze F."/>
        </authorList>
    </citation>
    <scope>NUCLEOTIDE SEQUENCE</scope>
    <source>
        <strain evidence="2">DSM 42138</strain>
    </source>
</reference>
<name>A0A9W4GS95_9ACTN</name>
<proteinExistence type="predicted"/>
<evidence type="ECO:0000259" key="1">
    <source>
        <dbReference type="Pfam" id="PF02627"/>
    </source>
</evidence>
<dbReference type="AlphaFoldDB" id="A0A9W4GS95"/>
<comment type="caution">
    <text evidence="2">The sequence shown here is derived from an EMBL/GenBank/DDBJ whole genome shotgun (WGS) entry which is preliminary data.</text>
</comment>
<accession>A0A9W4GS95</accession>
<evidence type="ECO:0000313" key="3">
    <source>
        <dbReference type="Proteomes" id="UP001152519"/>
    </source>
</evidence>
<dbReference type="InterPro" id="IPR029032">
    <property type="entry name" value="AhpD-like"/>
</dbReference>
<organism evidence="2 3">
    <name type="scientific">Actinacidiphila cocklensis</name>
    <dbReference type="NCBI Taxonomy" id="887465"/>
    <lineage>
        <taxon>Bacteria</taxon>
        <taxon>Bacillati</taxon>
        <taxon>Actinomycetota</taxon>
        <taxon>Actinomycetes</taxon>
        <taxon>Kitasatosporales</taxon>
        <taxon>Streptomycetaceae</taxon>
        <taxon>Actinacidiphila</taxon>
    </lineage>
</organism>
<sequence>MTTTTDTAVPTTADRIDIATAAPAVFKALIGFDAASRAGLDPTLVELVQTRASQINGCAYCLHMHTKDARKRGETEERLYLLTAWREARHFYTAKEQAALAFTEAVTLVSQAGVPDDVYDEAAAHFDDGELAQLLGLVLTINAWNRIALTSRRRAGTDARAATH</sequence>
<dbReference type="Pfam" id="PF02627">
    <property type="entry name" value="CMD"/>
    <property type="match status" value="1"/>
</dbReference>
<evidence type="ECO:0000313" key="2">
    <source>
        <dbReference type="EMBL" id="CAG6393390.1"/>
    </source>
</evidence>
<dbReference type="EMBL" id="CAJSLV010000049">
    <property type="protein sequence ID" value="CAG6393390.1"/>
    <property type="molecule type" value="Genomic_DNA"/>
</dbReference>
<dbReference type="PANTHER" id="PTHR34846">
    <property type="entry name" value="4-CARBOXYMUCONOLACTONE DECARBOXYLASE FAMILY PROTEIN (AFU_ORTHOLOGUE AFUA_6G11590)"/>
    <property type="match status" value="1"/>
</dbReference>
<dbReference type="SUPFAM" id="SSF69118">
    <property type="entry name" value="AhpD-like"/>
    <property type="match status" value="1"/>
</dbReference>
<feature type="domain" description="Carboxymuconolactone decarboxylase-like" evidence="1">
    <location>
        <begin position="23"/>
        <end position="104"/>
    </location>
</feature>
<gene>
    <name evidence="2" type="ORF">SCOCK_200002</name>
</gene>
<protein>
    <submittedName>
        <fullName evidence="2">4-carboxymuconolactone decarboxylase domain/alkylhydroperoxidase AhpD family core domain protein</fullName>
    </submittedName>
</protein>
<dbReference type="InterPro" id="IPR004675">
    <property type="entry name" value="AhpD_core"/>
</dbReference>
<dbReference type="Proteomes" id="UP001152519">
    <property type="component" value="Unassembled WGS sequence"/>
</dbReference>
<dbReference type="InterPro" id="IPR003779">
    <property type="entry name" value="CMD-like"/>
</dbReference>